<accession>A0A4P8MVF3</accession>
<protein>
    <submittedName>
        <fullName evidence="1">Uncharacterized protein</fullName>
    </submittedName>
</protein>
<reference evidence="1 2" key="1">
    <citation type="submission" date="2019-04" db="EMBL/GenBank/DDBJ databases">
        <authorList>
            <person name="Gallagher L."/>
            <person name="Broussard G."/>
        </authorList>
    </citation>
    <scope>NUCLEOTIDE SEQUENCE [LARGE SCALE GENOMIC DNA]</scope>
</reference>
<gene>
    <name evidence="1" type="ORF">ACHELOUS_205</name>
</gene>
<dbReference type="EMBL" id="MK796244">
    <property type="protein sequence ID" value="QCQ57780.1"/>
    <property type="molecule type" value="Genomic_DNA"/>
</dbReference>
<proteinExistence type="predicted"/>
<sequence>MFGAEFWKNQLTFRGSLLEQVQIRLLLLMIEPIVPFVLTPIPARHGESFALQMLILDMPK</sequence>
<evidence type="ECO:0000313" key="1">
    <source>
        <dbReference type="EMBL" id="QCQ57780.1"/>
    </source>
</evidence>
<dbReference type="Proteomes" id="UP000302168">
    <property type="component" value="Segment"/>
</dbReference>
<evidence type="ECO:0000313" key="2">
    <source>
        <dbReference type="Proteomes" id="UP000302168"/>
    </source>
</evidence>
<organism evidence="1 2">
    <name type="scientific">Vibrio phage Achelous</name>
    <dbReference type="NCBI Taxonomy" id="2576872"/>
    <lineage>
        <taxon>Viruses</taxon>
        <taxon>Duplodnaviria</taxon>
        <taxon>Heunggongvirae</taxon>
        <taxon>Uroviricota</taxon>
        <taxon>Caudoviricetes</taxon>
        <taxon>Demerecviridae</taxon>
        <taxon>Ermolyevavirinae</taxon>
        <taxon>Thalassavirus</taxon>
        <taxon>Thalassavirus achelous</taxon>
    </lineage>
</organism>
<keyword evidence="2" id="KW-1185">Reference proteome</keyword>
<name>A0A4P8MVF3_9CAUD</name>